<dbReference type="OrthoDB" id="6369184at2759"/>
<comment type="caution">
    <text evidence="1">The sequence shown here is derived from an EMBL/GenBank/DDBJ whole genome shotgun (WGS) entry which is preliminary data.</text>
</comment>
<keyword evidence="2" id="KW-1185">Reference proteome</keyword>
<reference evidence="1 2" key="1">
    <citation type="journal article" date="2019" name="Commun. Biol.">
        <title>The bagworm genome reveals a unique fibroin gene that provides high tensile strength.</title>
        <authorList>
            <person name="Kono N."/>
            <person name="Nakamura H."/>
            <person name="Ohtoshi R."/>
            <person name="Tomita M."/>
            <person name="Numata K."/>
            <person name="Arakawa K."/>
        </authorList>
    </citation>
    <scope>NUCLEOTIDE SEQUENCE [LARGE SCALE GENOMIC DNA]</scope>
</reference>
<accession>A0A4C1TMX9</accession>
<organism evidence="1 2">
    <name type="scientific">Eumeta variegata</name>
    <name type="common">Bagworm moth</name>
    <name type="synonym">Eumeta japonica</name>
    <dbReference type="NCBI Taxonomy" id="151549"/>
    <lineage>
        <taxon>Eukaryota</taxon>
        <taxon>Metazoa</taxon>
        <taxon>Ecdysozoa</taxon>
        <taxon>Arthropoda</taxon>
        <taxon>Hexapoda</taxon>
        <taxon>Insecta</taxon>
        <taxon>Pterygota</taxon>
        <taxon>Neoptera</taxon>
        <taxon>Endopterygota</taxon>
        <taxon>Lepidoptera</taxon>
        <taxon>Glossata</taxon>
        <taxon>Ditrysia</taxon>
        <taxon>Tineoidea</taxon>
        <taxon>Psychidae</taxon>
        <taxon>Oiketicinae</taxon>
        <taxon>Eumeta</taxon>
    </lineage>
</organism>
<dbReference type="AlphaFoldDB" id="A0A4C1TMX9"/>
<evidence type="ECO:0000313" key="2">
    <source>
        <dbReference type="Proteomes" id="UP000299102"/>
    </source>
</evidence>
<dbReference type="EMBL" id="BGZK01000066">
    <property type="protein sequence ID" value="GBP14761.1"/>
    <property type="molecule type" value="Genomic_DNA"/>
</dbReference>
<evidence type="ECO:0000313" key="1">
    <source>
        <dbReference type="EMBL" id="GBP14761.1"/>
    </source>
</evidence>
<name>A0A4C1TMX9_EUMVA</name>
<sequence>MPFRTPRSRCRLSRRSHRVCDLICIFCTGIHCHFPEKRILDYETPKERIKVVFEEISLQKGDVSCLSRADIIKVFDGRDPSAPAIALLCNELTGTVYASEVH</sequence>
<gene>
    <name evidence="1" type="ORF">EVAR_9661_1</name>
</gene>
<proteinExistence type="predicted"/>
<dbReference type="Proteomes" id="UP000299102">
    <property type="component" value="Unassembled WGS sequence"/>
</dbReference>
<protein>
    <submittedName>
        <fullName evidence="1">Uncharacterized protein</fullName>
    </submittedName>
</protein>
<dbReference type="STRING" id="151549.A0A4C1TMX9"/>